<accession>A0A1J1HJM7</accession>
<name>A0A1J1HJM7_9DIPT</name>
<evidence type="ECO:0000313" key="1">
    <source>
        <dbReference type="EMBL" id="CRK88115.1"/>
    </source>
</evidence>
<gene>
    <name evidence="1" type="ORF">CLUMA_CG001900</name>
</gene>
<protein>
    <submittedName>
        <fullName evidence="1">CLUMA_CG001900, isoform A</fullName>
    </submittedName>
</protein>
<organism evidence="1 2">
    <name type="scientific">Clunio marinus</name>
    <dbReference type="NCBI Taxonomy" id="568069"/>
    <lineage>
        <taxon>Eukaryota</taxon>
        <taxon>Metazoa</taxon>
        <taxon>Ecdysozoa</taxon>
        <taxon>Arthropoda</taxon>
        <taxon>Hexapoda</taxon>
        <taxon>Insecta</taxon>
        <taxon>Pterygota</taxon>
        <taxon>Neoptera</taxon>
        <taxon>Endopterygota</taxon>
        <taxon>Diptera</taxon>
        <taxon>Nematocera</taxon>
        <taxon>Chironomoidea</taxon>
        <taxon>Chironomidae</taxon>
        <taxon>Clunio</taxon>
    </lineage>
</organism>
<dbReference type="EMBL" id="CVRI01000006">
    <property type="protein sequence ID" value="CRK88115.1"/>
    <property type="molecule type" value="Genomic_DNA"/>
</dbReference>
<evidence type="ECO:0000313" key="2">
    <source>
        <dbReference type="Proteomes" id="UP000183832"/>
    </source>
</evidence>
<dbReference type="AlphaFoldDB" id="A0A1J1HJM7"/>
<sequence length="181" mass="21814">MKLRFRLHTLICRMKILIIFWFITFYVVQSIGMIKDVSPNQNHSKIAKYISFLIDENNKRDPSQRHDVFLFHLNSNKSRRTESSQYEIIYNEIMKENPFNPILTHDSQKRLFREEIFEASIVIIVFSDKYLANFKGANFIAIYGSEQMKFFTWNPFFNTGRLSEIHKNLFYNFDEIIFRTN</sequence>
<proteinExistence type="predicted"/>
<reference evidence="1 2" key="1">
    <citation type="submission" date="2015-04" db="EMBL/GenBank/DDBJ databases">
        <authorList>
            <person name="Syromyatnikov M.Y."/>
            <person name="Popov V.N."/>
        </authorList>
    </citation>
    <scope>NUCLEOTIDE SEQUENCE [LARGE SCALE GENOMIC DNA]</scope>
</reference>
<dbReference type="Proteomes" id="UP000183832">
    <property type="component" value="Unassembled WGS sequence"/>
</dbReference>
<keyword evidence="2" id="KW-1185">Reference proteome</keyword>